<dbReference type="SUPFAM" id="SSF52540">
    <property type="entry name" value="P-loop containing nucleoside triphosphate hydrolases"/>
    <property type="match status" value="1"/>
</dbReference>
<sequence>MSRVIATLDRAERDGHFHALLESPTGTGKSLSLLCSVIAWQKYHKAKLTALLHGSVGGFISKADPEAMDDPFGRGRGFVPEAEPSVNSFTDVNSFTEWINWMASLRLQSKVKMMIQGVFFVVWWLVWSYRNKLLFEEKKPSKAIIFDDVVSISFYWWLNESDFLCPIQLLMKKDMGSRKRYCTNADVRGKDNIDEKCKLLIKVSDRKNIRCKEFLNAPMIRAHPSVRKGGCYEVHDIEDLVKVGEMVQGCSYFGAQGMAEVADIVFCPYNYIINPQIRKAMEISVKGNIIILDEAHNIEDIARDAGSIDVGEDVLFQLQTELDDLCQSKRVAEPDQLGIYRPLYEMIEGIISWIRRRKKSLGKHSFQHNASCWTAEKALRELEEASISKQCFPSLQECATQAIRIAADADPDIDHLSGMASTVIEGLFSSLTYFFSGNGKHICDYQLALQCQTTKSEAGLQLVLQGQTIKSEAGFAAEESPCTFSLWCLNPSLVFKNMADTCLSVILTSGTLSPMSSFQSELGVQFGTSLEAPHVINVDSQLWAGVIHSGPNHYPLNASYKTSESFDFQDAVGASLEEICKVVPGGCLVFFPSYKLMDKLRSRWSQTGQWKRLNAQKPVCVEPRGAQEDFENVLKDYYDTIRQGNKPTTTGRRRGKKVDAIGCSATMSNGNIKKGATFLAVCRGKVSEGIDFSDENARAVIIVGIPFPNVYDIKVSEKKKYNDAYKSSKGLLSGNEWYCQQAFRALNQAAGRCIRHRLDYGAIIFLDERFRQERNLAYLSKWLRNSIRQYDDFGQSLERLKSFFRDIKVESKASSTQPVDVKLIDVEESKNWFTEMKNSKVTKINSKGSNGVAAPQVATKIDKWSVLTKKYDCSLVKTESKGPEERTANKSDKNTGVAYIDLETENRCSSPPSMNISHDDFEPTVVAETPNYNEPLTVKKEPINEAYSTIVDVKPIDVEESKSWFTEMKNSKVTKINSKGSNGVAASQLATRINKCAVPSKKYNCSLLKTESKGPEERTANKNDKTTGVAYINLETENRCSSPPSMNISHGDCELTVAETPNYNEPLTQLPHSFTSPCSTSASAFNTPKKEHLSRNKSPLYSSVNSHVHKRIKFLASETVKIEQYDSPDPKTPTEINQFSVPQSCILDVPEASSATCGDVTKKELKISCSLCRNPLGLVENNYFVSCSVTSLSMVHLATIWKGIATGSTSVPVVVSDISSVDRKFFEKTSESGIGHGIWSKEDGCVFNTIFCTFCNNQDSCLGLHVVATDSANVQFLNKLLFYSDRLEIQHIEASVNSKEVSPSSVTSVSKSPVQNPFQKIAYVPPETNSSGWRTTKSKMRLPKRVQVSTAKH</sequence>
<dbReference type="InterPro" id="IPR006555">
    <property type="entry name" value="ATP-dep_Helicase_C"/>
</dbReference>
<evidence type="ECO:0000256" key="2">
    <source>
        <dbReference type="ARBA" id="ARBA00022741"/>
    </source>
</evidence>
<keyword evidence="5" id="KW-0067">ATP-binding</keyword>
<comment type="caution">
    <text evidence="11">The sequence shown here is derived from an EMBL/GenBank/DDBJ whole genome shotgun (WGS) entry which is preliminary data.</text>
</comment>
<dbReference type="InterPro" id="IPR045028">
    <property type="entry name" value="DinG/Rad3-like"/>
</dbReference>
<keyword evidence="7" id="KW-0411">Iron-sulfur</keyword>
<dbReference type="PROSITE" id="PS51193">
    <property type="entry name" value="HELICASE_ATP_BIND_2"/>
    <property type="match status" value="1"/>
</dbReference>
<evidence type="ECO:0000256" key="9">
    <source>
        <dbReference type="SAM" id="MobiDB-lite"/>
    </source>
</evidence>
<evidence type="ECO:0000256" key="6">
    <source>
        <dbReference type="ARBA" id="ARBA00023004"/>
    </source>
</evidence>
<dbReference type="InterPro" id="IPR027417">
    <property type="entry name" value="P-loop_NTPase"/>
</dbReference>
<keyword evidence="3" id="KW-0378">Hydrolase</keyword>
<dbReference type="InterPro" id="IPR010614">
    <property type="entry name" value="RAD3-like_helicase_DEAD"/>
</dbReference>
<feature type="region of interest" description="Disordered" evidence="9">
    <location>
        <begin position="1327"/>
        <end position="1353"/>
    </location>
</feature>
<dbReference type="Pfam" id="PF13307">
    <property type="entry name" value="Helicase_C_2"/>
    <property type="match status" value="1"/>
</dbReference>
<dbReference type="SMART" id="SM00488">
    <property type="entry name" value="DEXDc2"/>
    <property type="match status" value="1"/>
</dbReference>
<evidence type="ECO:0000256" key="5">
    <source>
        <dbReference type="ARBA" id="ARBA00022840"/>
    </source>
</evidence>
<evidence type="ECO:0000256" key="1">
    <source>
        <dbReference type="ARBA" id="ARBA00022723"/>
    </source>
</evidence>
<evidence type="ECO:0000256" key="4">
    <source>
        <dbReference type="ARBA" id="ARBA00022806"/>
    </source>
</evidence>
<evidence type="ECO:0000313" key="12">
    <source>
        <dbReference type="Proteomes" id="UP001151760"/>
    </source>
</evidence>
<protein>
    <submittedName>
        <fullName evidence="11">Fanconi anemia group J protein</fullName>
    </submittedName>
</protein>
<reference evidence="11" key="2">
    <citation type="submission" date="2022-01" db="EMBL/GenBank/DDBJ databases">
        <authorList>
            <person name="Yamashiro T."/>
            <person name="Shiraishi A."/>
            <person name="Satake H."/>
            <person name="Nakayama K."/>
        </authorList>
    </citation>
    <scope>NUCLEOTIDE SEQUENCE</scope>
</reference>
<dbReference type="SMART" id="SM00491">
    <property type="entry name" value="HELICc2"/>
    <property type="match status" value="1"/>
</dbReference>
<dbReference type="Gene3D" id="3.40.50.300">
    <property type="entry name" value="P-loop containing nucleotide triphosphate hydrolases"/>
    <property type="match status" value="3"/>
</dbReference>
<dbReference type="InterPro" id="IPR014013">
    <property type="entry name" value="Helic_SF1/SF2_ATP-bd_DinG/Rad3"/>
</dbReference>
<proteinExistence type="predicted"/>
<gene>
    <name evidence="11" type="ORF">Tco_1122848</name>
</gene>
<evidence type="ECO:0000313" key="11">
    <source>
        <dbReference type="EMBL" id="GJU06418.1"/>
    </source>
</evidence>
<dbReference type="PANTHER" id="PTHR11472">
    <property type="entry name" value="DNA REPAIR DEAD HELICASE RAD3/XP-D SUBFAMILY MEMBER"/>
    <property type="match status" value="1"/>
</dbReference>
<dbReference type="Proteomes" id="UP001151760">
    <property type="component" value="Unassembled WGS sequence"/>
</dbReference>
<evidence type="ECO:0000256" key="8">
    <source>
        <dbReference type="ARBA" id="ARBA00023235"/>
    </source>
</evidence>
<keyword evidence="6" id="KW-0408">Iron</keyword>
<keyword evidence="8" id="KW-0413">Isomerase</keyword>
<evidence type="ECO:0000259" key="10">
    <source>
        <dbReference type="PROSITE" id="PS51193"/>
    </source>
</evidence>
<dbReference type="InterPro" id="IPR006554">
    <property type="entry name" value="Helicase-like_DEXD_c2"/>
</dbReference>
<reference evidence="11" key="1">
    <citation type="journal article" date="2022" name="Int. J. Mol. Sci.">
        <title>Draft Genome of Tanacetum Coccineum: Genomic Comparison of Closely Related Tanacetum-Family Plants.</title>
        <authorList>
            <person name="Yamashiro T."/>
            <person name="Shiraishi A."/>
            <person name="Nakayama K."/>
            <person name="Satake H."/>
        </authorList>
    </citation>
    <scope>NUCLEOTIDE SEQUENCE</scope>
</reference>
<dbReference type="Pfam" id="PF06733">
    <property type="entry name" value="DEAD_2"/>
    <property type="match status" value="1"/>
</dbReference>
<evidence type="ECO:0000256" key="7">
    <source>
        <dbReference type="ARBA" id="ARBA00023014"/>
    </source>
</evidence>
<dbReference type="PANTHER" id="PTHR11472:SF47">
    <property type="entry name" value="FANCONI ANEMIA GROUP J PROTEIN"/>
    <property type="match status" value="1"/>
</dbReference>
<name>A0ABQ5J482_9ASTR</name>
<keyword evidence="2" id="KW-0547">Nucleotide-binding</keyword>
<keyword evidence="12" id="KW-1185">Reference proteome</keyword>
<feature type="domain" description="Helicase ATP-binding" evidence="10">
    <location>
        <begin position="1"/>
        <end position="342"/>
    </location>
</feature>
<dbReference type="EMBL" id="BQNB010021440">
    <property type="protein sequence ID" value="GJU06418.1"/>
    <property type="molecule type" value="Genomic_DNA"/>
</dbReference>
<keyword evidence="1" id="KW-0479">Metal-binding</keyword>
<dbReference type="CDD" id="cd18788">
    <property type="entry name" value="SF2_C_XPD"/>
    <property type="match status" value="1"/>
</dbReference>
<keyword evidence="4" id="KW-0347">Helicase</keyword>
<accession>A0ABQ5J482</accession>
<organism evidence="11 12">
    <name type="scientific">Tanacetum coccineum</name>
    <dbReference type="NCBI Taxonomy" id="301880"/>
    <lineage>
        <taxon>Eukaryota</taxon>
        <taxon>Viridiplantae</taxon>
        <taxon>Streptophyta</taxon>
        <taxon>Embryophyta</taxon>
        <taxon>Tracheophyta</taxon>
        <taxon>Spermatophyta</taxon>
        <taxon>Magnoliopsida</taxon>
        <taxon>eudicotyledons</taxon>
        <taxon>Gunneridae</taxon>
        <taxon>Pentapetalae</taxon>
        <taxon>asterids</taxon>
        <taxon>campanulids</taxon>
        <taxon>Asterales</taxon>
        <taxon>Asteraceae</taxon>
        <taxon>Asteroideae</taxon>
        <taxon>Anthemideae</taxon>
        <taxon>Anthemidinae</taxon>
        <taxon>Tanacetum</taxon>
    </lineage>
</organism>
<evidence type="ECO:0000256" key="3">
    <source>
        <dbReference type="ARBA" id="ARBA00022801"/>
    </source>
</evidence>